<dbReference type="EMBL" id="PDLK01000002">
    <property type="protein sequence ID" value="PHH05703.1"/>
    <property type="molecule type" value="Genomic_DNA"/>
</dbReference>
<dbReference type="Proteomes" id="UP000222768">
    <property type="component" value="Unassembled WGS sequence"/>
</dbReference>
<dbReference type="InterPro" id="IPR027417">
    <property type="entry name" value="P-loop_NTPase"/>
</dbReference>
<keyword evidence="6 12" id="KW-0067">ATP-binding</keyword>
<dbReference type="InterPro" id="IPR040582">
    <property type="entry name" value="OB_MalK-like"/>
</dbReference>
<evidence type="ECO:0000259" key="8">
    <source>
        <dbReference type="PROSITE" id="PS50893"/>
    </source>
</evidence>
<evidence type="ECO:0000313" key="11">
    <source>
        <dbReference type="EMBL" id="PHH05703.1"/>
    </source>
</evidence>
<evidence type="ECO:0000313" key="13">
    <source>
        <dbReference type="Proteomes" id="UP000222768"/>
    </source>
</evidence>
<evidence type="ECO:0000256" key="2">
    <source>
        <dbReference type="ARBA" id="ARBA00022475"/>
    </source>
</evidence>
<reference evidence="10 15" key="5">
    <citation type="submission" date="2024-01" db="EMBL/GenBank/DDBJ databases">
        <title>Comparative Genomics of Leclercia adecarboxylata Strains Isolated from Several Sources.</title>
        <authorList>
            <person name="Yescas-Zazueta V."/>
            <person name="Balbuena-Alonso M.G."/>
            <person name="Valencia D."/>
            <person name="Mendez-Pfeiffer P.A."/>
            <person name="Ballesteros-Monrreal M.G."/>
            <person name="Rocha-Gracia R.D.C."/>
            <person name="Barrios-Villa E."/>
        </authorList>
    </citation>
    <scope>NUCLEOTIDE SEQUENCE [LARGE SCALE GENOMIC DNA]</scope>
    <source>
        <strain evidence="10 15">33MEM</strain>
    </source>
</reference>
<dbReference type="SUPFAM" id="SSF50331">
    <property type="entry name" value="MOP-like"/>
    <property type="match status" value="1"/>
</dbReference>
<dbReference type="AlphaFoldDB" id="A0A3E1ZSQ0"/>
<keyword evidence="3" id="KW-0997">Cell inner membrane</keyword>
<reference evidence="11" key="1">
    <citation type="submission" date="2017-09" db="EMBL/GenBank/DDBJ databases">
        <title>FDA dAtabase for Regulatory Grade micrObial Sequences (FDA-ARGOS): Supporting development and validation of Infectious Disease Dx tests.</title>
        <authorList>
            <person name="Minogue T."/>
            <person name="Wolcott M."/>
            <person name="Wasieloski L."/>
            <person name="Aguilar W."/>
            <person name="Moore D."/>
            <person name="Tallon L.J."/>
            <person name="Sadzewicz L."/>
            <person name="Ott S."/>
            <person name="Zhao X."/>
            <person name="Nagaraj S."/>
            <person name="Vavikolanu K."/>
            <person name="Aluvathingal J."/>
            <person name="Nadendla S."/>
            <person name="Sichtig H."/>
        </authorList>
    </citation>
    <scope>NUCLEOTIDE SEQUENCE</scope>
    <source>
        <strain evidence="11">FDAARGOS_404</strain>
    </source>
</reference>
<sequence length="375" mass="41815">MAEVIFNKLEKVYSNGFKAVHAIDLKIAEGEFMVIVGPSGCAKSTTLRMLAGLETISGGEVRIGDKIVNNLAPKERGIAMVFQNYALYPHMTVRENLAFGLKLSKLPKAQIEAQVNEAAKILELDELLDRLPRQLSGGQAQRVAVGRAIVKKPDVFLFDEPLSNLDAKLRASMRIRISDLHKQLKASGKPATTVYVTHDQTEAMTMGDRICVMKLGHIMQVDTPDNLYHKPKNMFVAGFIGSPEMNIRASKLVEQDGQLSLTIGNQTMPLSPELKEKVASYVNQDIFYGIRPDFVSISDEPFAQGCCSGEMVRAENMGHEFFVYLKVGEYELTARIPSDEAKPMINKGLHRQVYFKFDMNKCHIFDAKTEQNISL</sequence>
<dbReference type="STRING" id="83655.APT61_04325"/>
<evidence type="ECO:0000256" key="5">
    <source>
        <dbReference type="ARBA" id="ARBA00022741"/>
    </source>
</evidence>
<keyword evidence="15" id="KW-1185">Reference proteome</keyword>
<reference evidence="12 14" key="3">
    <citation type="submission" date="2019-05" db="EMBL/GenBank/DDBJ databases">
        <authorList>
            <consortium name="Pathogen Informatics"/>
        </authorList>
    </citation>
    <scope>NUCLEOTIDE SEQUENCE [LARGE SCALE GENOMIC DNA]</scope>
    <source>
        <strain evidence="12 14">NCTC13032</strain>
    </source>
</reference>
<dbReference type="SMART" id="SM00382">
    <property type="entry name" value="AAA"/>
    <property type="match status" value="1"/>
</dbReference>
<dbReference type="PANTHER" id="PTHR43875:SF3">
    <property type="entry name" value="MALTOSE_MALTODEXTRIN IMPORT ATP-BINDING PROTEIN MALK"/>
    <property type="match status" value="1"/>
</dbReference>
<dbReference type="GO" id="GO:0005524">
    <property type="term" value="F:ATP binding"/>
    <property type="evidence" value="ECO:0007669"/>
    <property type="project" value="UniProtKB-KW"/>
</dbReference>
<dbReference type="RefSeq" id="WP_032613802.1">
    <property type="nucleotide sequence ID" value="NZ_CBCXZU010000007.1"/>
</dbReference>
<dbReference type="PROSITE" id="PS50893">
    <property type="entry name" value="ABC_TRANSPORTER_2"/>
    <property type="match status" value="1"/>
</dbReference>
<accession>A0A3E1ZSQ0</accession>
<evidence type="ECO:0000313" key="14">
    <source>
        <dbReference type="Proteomes" id="UP000310719"/>
    </source>
</evidence>
<feature type="domain" description="ABC transporter" evidence="8">
    <location>
        <begin position="4"/>
        <end position="240"/>
    </location>
</feature>
<dbReference type="PANTHER" id="PTHR43875">
    <property type="entry name" value="MALTODEXTRIN IMPORT ATP-BINDING PROTEIN MSMX"/>
    <property type="match status" value="1"/>
</dbReference>
<dbReference type="Proteomes" id="UP001357437">
    <property type="component" value="Unassembled WGS sequence"/>
</dbReference>
<evidence type="ECO:0000256" key="1">
    <source>
        <dbReference type="ARBA" id="ARBA00022448"/>
    </source>
</evidence>
<reference evidence="9" key="4">
    <citation type="journal article" date="2023" name="Genes Genomics">
        <title>Genomic insights of Leclercia adecarboxylata strains linked to an outbreak in public hospitals in Mexico.</title>
        <authorList>
            <person name="Barrios-Villa E."/>
            <person name="Pacheco-Flores B."/>
            <person name="Lozano-Zarain P."/>
            <person name="Del Campo-Ortega R."/>
            <person name="de Jesus Ascencio-Montiel I."/>
            <person name="Gonzalez-Leon M."/>
            <person name="Camorlinga-Ponce M."/>
            <person name="Gaytan Cervantes F.J."/>
            <person name="Gonzalez Torres C."/>
            <person name="Aguilar E."/>
            <person name="Gonzalez Ibarra J."/>
            <person name="Torres Lopez F.J."/>
            <person name="Rosas-Vargas H."/>
            <person name="Gonzalez-Bonilla C.R."/>
            <person name="Del Carmen Rocha-Gracia R."/>
        </authorList>
    </citation>
    <scope>NUCLEOTIDE SEQUENCE</scope>
    <source>
        <strain evidence="9">Lac40</strain>
    </source>
</reference>
<dbReference type="EMBL" id="JAYMCU010000011">
    <property type="protein sequence ID" value="MEC3936273.1"/>
    <property type="molecule type" value="Genomic_DNA"/>
</dbReference>
<name>A0A3E1ZSQ0_9ENTR</name>
<dbReference type="PROSITE" id="PS00211">
    <property type="entry name" value="ABC_TRANSPORTER_1"/>
    <property type="match status" value="1"/>
</dbReference>
<dbReference type="GeneID" id="30331109"/>
<evidence type="ECO:0000313" key="12">
    <source>
        <dbReference type="EMBL" id="VTP77434.1"/>
    </source>
</evidence>
<evidence type="ECO:0000256" key="4">
    <source>
        <dbReference type="ARBA" id="ARBA00022597"/>
    </source>
</evidence>
<dbReference type="InterPro" id="IPR047641">
    <property type="entry name" value="ABC_transpr_MalK/UgpC-like"/>
</dbReference>
<organism evidence="12 14">
    <name type="scientific">Leclercia adecarboxylata</name>
    <dbReference type="NCBI Taxonomy" id="83655"/>
    <lineage>
        <taxon>Bacteria</taxon>
        <taxon>Pseudomonadati</taxon>
        <taxon>Pseudomonadota</taxon>
        <taxon>Gammaproteobacteria</taxon>
        <taxon>Enterobacterales</taxon>
        <taxon>Enterobacteriaceae</taxon>
        <taxon>Leclercia</taxon>
    </lineage>
</organism>
<evidence type="ECO:0000313" key="9">
    <source>
        <dbReference type="EMBL" id="MDC6639256.1"/>
    </source>
</evidence>
<dbReference type="CDD" id="cd03301">
    <property type="entry name" value="ABC_MalK_N"/>
    <property type="match status" value="1"/>
</dbReference>
<dbReference type="Gene3D" id="3.40.50.300">
    <property type="entry name" value="P-loop containing nucleotide triphosphate hydrolases"/>
    <property type="match status" value="1"/>
</dbReference>
<dbReference type="InterPro" id="IPR008995">
    <property type="entry name" value="Mo/tungstate-bd_C_term_dom"/>
</dbReference>
<evidence type="ECO:0000256" key="6">
    <source>
        <dbReference type="ARBA" id="ARBA00022840"/>
    </source>
</evidence>
<dbReference type="FunFam" id="3.40.50.300:FF:000042">
    <property type="entry name" value="Maltose/maltodextrin ABC transporter, ATP-binding protein"/>
    <property type="match status" value="1"/>
</dbReference>
<keyword evidence="7" id="KW-0472">Membrane</keyword>
<dbReference type="Proteomes" id="UP001149314">
    <property type="component" value="Unassembled WGS sequence"/>
</dbReference>
<dbReference type="GO" id="GO:0016887">
    <property type="term" value="F:ATP hydrolysis activity"/>
    <property type="evidence" value="ECO:0007669"/>
    <property type="project" value="InterPro"/>
</dbReference>
<dbReference type="EMBL" id="JAOURS010000013">
    <property type="protein sequence ID" value="MDC6639256.1"/>
    <property type="molecule type" value="Genomic_DNA"/>
</dbReference>
<evidence type="ECO:0000256" key="3">
    <source>
        <dbReference type="ARBA" id="ARBA00022519"/>
    </source>
</evidence>
<dbReference type="GO" id="GO:1990060">
    <property type="term" value="C:maltose transport complex"/>
    <property type="evidence" value="ECO:0007669"/>
    <property type="project" value="TreeGrafter"/>
</dbReference>
<dbReference type="OrthoDB" id="9802264at2"/>
<dbReference type="InterPro" id="IPR003593">
    <property type="entry name" value="AAA+_ATPase"/>
</dbReference>
<dbReference type="InterPro" id="IPR017871">
    <property type="entry name" value="ABC_transporter-like_CS"/>
</dbReference>
<proteinExistence type="predicted"/>
<dbReference type="InterPro" id="IPR012340">
    <property type="entry name" value="NA-bd_OB-fold"/>
</dbReference>
<dbReference type="GO" id="GO:0055052">
    <property type="term" value="C:ATP-binding cassette (ABC) transporter complex, substrate-binding subunit-containing"/>
    <property type="evidence" value="ECO:0007669"/>
    <property type="project" value="TreeGrafter"/>
</dbReference>
<dbReference type="Pfam" id="PF17912">
    <property type="entry name" value="OB_MalK"/>
    <property type="match status" value="1"/>
</dbReference>
<dbReference type="EC" id="3.6.3.20" evidence="12"/>
<dbReference type="GO" id="GO:0015423">
    <property type="term" value="F:ABC-type maltose transporter activity"/>
    <property type="evidence" value="ECO:0007669"/>
    <property type="project" value="TreeGrafter"/>
</dbReference>
<evidence type="ECO:0000256" key="7">
    <source>
        <dbReference type="ARBA" id="ARBA00023136"/>
    </source>
</evidence>
<dbReference type="InterPro" id="IPR015855">
    <property type="entry name" value="ABC_transpr_MalK-like"/>
</dbReference>
<dbReference type="SUPFAM" id="SSF52540">
    <property type="entry name" value="P-loop containing nucleoside triphosphate hydrolases"/>
    <property type="match status" value="1"/>
</dbReference>
<protein>
    <submittedName>
        <fullName evidence="9">ABC transporter ATP-binding protein</fullName>
    </submittedName>
    <submittedName>
        <fullName evidence="12">sn-glycerol-3-phosphate import ATP-binding protein UgpC</fullName>
        <ecNumber evidence="12">3.6.3.20</ecNumber>
    </submittedName>
</protein>
<reference evidence="13" key="2">
    <citation type="submission" date="2017-09" db="EMBL/GenBank/DDBJ databases">
        <title>FDA dAtabase for Regulatory Grade micrObial Sequences (FDA-ARGOS): Supporting development and validation of Infectious Disease Dx tests.</title>
        <authorList>
            <person name="Minogue T."/>
            <person name="Wolcott M."/>
            <person name="Wasieloski L."/>
            <person name="Aguilar W."/>
            <person name="Moore D."/>
            <person name="Tallon L."/>
            <person name="Sadzewicz L."/>
            <person name="Ott S."/>
            <person name="Zhao X."/>
            <person name="Nagaraj S."/>
            <person name="Vavikolanu K."/>
            <person name="Aluvathingal J."/>
            <person name="Nadendla S."/>
            <person name="Sichtig H."/>
        </authorList>
    </citation>
    <scope>NUCLEOTIDE SEQUENCE [LARGE SCALE GENOMIC DNA]</scope>
    <source>
        <strain evidence="13">FDAARGOS_404</strain>
    </source>
</reference>
<dbReference type="KEGG" id="lax:APT61_04325"/>
<evidence type="ECO:0000313" key="15">
    <source>
        <dbReference type="Proteomes" id="UP001357437"/>
    </source>
</evidence>
<keyword evidence="4" id="KW-0762">Sugar transport</keyword>
<dbReference type="EMBL" id="LR590464">
    <property type="protein sequence ID" value="VTP77434.1"/>
    <property type="molecule type" value="Genomic_DNA"/>
</dbReference>
<dbReference type="Pfam" id="PF00005">
    <property type="entry name" value="ABC_tran"/>
    <property type="match status" value="1"/>
</dbReference>
<dbReference type="InterPro" id="IPR003439">
    <property type="entry name" value="ABC_transporter-like_ATP-bd"/>
</dbReference>
<gene>
    <name evidence="12" type="primary">ugpC_3</name>
    <name evidence="11" type="ORF">CRX53_17980</name>
    <name evidence="12" type="ORF">NCTC13032_05981</name>
    <name evidence="9" type="ORF">OEZ79_13500</name>
    <name evidence="10" type="ORF">VOF76_08850</name>
</gene>
<keyword evidence="12" id="KW-0378">Hydrolase</keyword>
<dbReference type="NCBIfam" id="NF008653">
    <property type="entry name" value="PRK11650.1"/>
    <property type="match status" value="1"/>
</dbReference>
<keyword evidence="2" id="KW-1003">Cell membrane</keyword>
<dbReference type="Gene3D" id="2.40.50.140">
    <property type="entry name" value="Nucleic acid-binding proteins"/>
    <property type="match status" value="1"/>
</dbReference>
<dbReference type="Gene3D" id="2.40.50.100">
    <property type="match status" value="1"/>
</dbReference>
<keyword evidence="1" id="KW-0813">Transport</keyword>
<dbReference type="Proteomes" id="UP000310719">
    <property type="component" value="Chromosome"/>
</dbReference>
<keyword evidence="5" id="KW-0547">Nucleotide-binding</keyword>
<evidence type="ECO:0000313" key="10">
    <source>
        <dbReference type="EMBL" id="MEC3936273.1"/>
    </source>
</evidence>